<dbReference type="AlphaFoldDB" id="A0A6C0HZ37"/>
<name>A0A6C0HZ37_9ZZZZ</name>
<accession>A0A6C0HZ37</accession>
<sequence length="58" mass="6639">MDEPIITFGSESLILEMFPEPNPAEKEEPFPEPIVETEHDVIEIEPEPVKLKSWCTIS</sequence>
<evidence type="ECO:0000313" key="1">
    <source>
        <dbReference type="EMBL" id="QHT85417.1"/>
    </source>
</evidence>
<protein>
    <submittedName>
        <fullName evidence="1">Uncharacterized protein</fullName>
    </submittedName>
</protein>
<proteinExistence type="predicted"/>
<organism evidence="1">
    <name type="scientific">viral metagenome</name>
    <dbReference type="NCBI Taxonomy" id="1070528"/>
    <lineage>
        <taxon>unclassified sequences</taxon>
        <taxon>metagenomes</taxon>
        <taxon>organismal metagenomes</taxon>
    </lineage>
</organism>
<reference evidence="1" key="1">
    <citation type="journal article" date="2020" name="Nature">
        <title>Giant virus diversity and host interactions through global metagenomics.</title>
        <authorList>
            <person name="Schulz F."/>
            <person name="Roux S."/>
            <person name="Paez-Espino D."/>
            <person name="Jungbluth S."/>
            <person name="Walsh D.A."/>
            <person name="Denef V.J."/>
            <person name="McMahon K.D."/>
            <person name="Konstantinidis K.T."/>
            <person name="Eloe-Fadrosh E.A."/>
            <person name="Kyrpides N.C."/>
            <person name="Woyke T."/>
        </authorList>
    </citation>
    <scope>NUCLEOTIDE SEQUENCE</scope>
    <source>
        <strain evidence="1">GVMAG-M-3300023184-17</strain>
    </source>
</reference>
<dbReference type="EMBL" id="MN740041">
    <property type="protein sequence ID" value="QHT85417.1"/>
    <property type="molecule type" value="Genomic_DNA"/>
</dbReference>